<dbReference type="AlphaFoldDB" id="A0A8T1Q854"/>
<evidence type="ECO:0000313" key="2">
    <source>
        <dbReference type="Proteomes" id="UP000811609"/>
    </source>
</evidence>
<evidence type="ECO:0000313" key="1">
    <source>
        <dbReference type="EMBL" id="KAG6650611.1"/>
    </source>
</evidence>
<sequence>MPPCSSTLKFYHRRPLSRPMLCASHSSHLHCSMPPIVTRGTLLATSTSQRLFFLSVSSSSSSFPPSLSVCSLSLSLSHAQPPISMASSLRHPEPTVSSSHAAKLRHIFLLNGASGFSSSMGKLQPPNFISSYFCEPRLFKKKLYYFIAMLFV</sequence>
<comment type="caution">
    <text evidence="1">The sequence shown here is derived from an EMBL/GenBank/DDBJ whole genome shotgun (WGS) entry which is preliminary data.</text>
</comment>
<name>A0A8T1Q854_CARIL</name>
<proteinExistence type="predicted"/>
<organism evidence="1 2">
    <name type="scientific">Carya illinoinensis</name>
    <name type="common">Pecan</name>
    <dbReference type="NCBI Taxonomy" id="32201"/>
    <lineage>
        <taxon>Eukaryota</taxon>
        <taxon>Viridiplantae</taxon>
        <taxon>Streptophyta</taxon>
        <taxon>Embryophyta</taxon>
        <taxon>Tracheophyta</taxon>
        <taxon>Spermatophyta</taxon>
        <taxon>Magnoliopsida</taxon>
        <taxon>eudicotyledons</taxon>
        <taxon>Gunneridae</taxon>
        <taxon>Pentapetalae</taxon>
        <taxon>rosids</taxon>
        <taxon>fabids</taxon>
        <taxon>Fagales</taxon>
        <taxon>Juglandaceae</taxon>
        <taxon>Carya</taxon>
    </lineage>
</organism>
<reference evidence="1" key="1">
    <citation type="submission" date="2020-12" db="EMBL/GenBank/DDBJ databases">
        <title>WGS assembly of Carya illinoinensis cv. Pawnee.</title>
        <authorList>
            <person name="Platts A."/>
            <person name="Shu S."/>
            <person name="Wright S."/>
            <person name="Barry K."/>
            <person name="Edger P."/>
            <person name="Pires J.C."/>
            <person name="Schmutz J."/>
        </authorList>
    </citation>
    <scope>NUCLEOTIDE SEQUENCE</scope>
    <source>
        <tissue evidence="1">Leaf</tissue>
    </source>
</reference>
<accession>A0A8T1Q854</accession>
<gene>
    <name evidence="1" type="ORF">CIPAW_06G055900</name>
</gene>
<dbReference type="Proteomes" id="UP000811609">
    <property type="component" value="Chromosome 6"/>
</dbReference>
<protein>
    <submittedName>
        <fullName evidence="1">Uncharacterized protein</fullName>
    </submittedName>
</protein>
<keyword evidence="2" id="KW-1185">Reference proteome</keyword>
<dbReference type="EMBL" id="CM031814">
    <property type="protein sequence ID" value="KAG6650611.1"/>
    <property type="molecule type" value="Genomic_DNA"/>
</dbReference>